<dbReference type="Gene3D" id="3.50.30.10">
    <property type="entry name" value="Phosphohistidine domain"/>
    <property type="match status" value="1"/>
</dbReference>
<dbReference type="InterPro" id="IPR008731">
    <property type="entry name" value="PTS_EIN"/>
</dbReference>
<evidence type="ECO:0000313" key="20">
    <source>
        <dbReference type="EMBL" id="ARD22525.1"/>
    </source>
</evidence>
<evidence type="ECO:0000256" key="16">
    <source>
        <dbReference type="PIRNR" id="PIRNR000732"/>
    </source>
</evidence>
<evidence type="ECO:0000259" key="17">
    <source>
        <dbReference type="Pfam" id="PF00391"/>
    </source>
</evidence>
<dbReference type="InterPro" id="IPR008279">
    <property type="entry name" value="PEP-util_enz_mobile_dom"/>
</dbReference>
<evidence type="ECO:0000259" key="19">
    <source>
        <dbReference type="Pfam" id="PF05524"/>
    </source>
</evidence>
<proteinExistence type="inferred from homology"/>
<dbReference type="InterPro" id="IPR036637">
    <property type="entry name" value="Phosphohistidine_dom_sf"/>
</dbReference>
<keyword evidence="11 16" id="KW-0598">Phosphotransferase system</keyword>
<keyword evidence="21" id="KW-1185">Reference proteome</keyword>
<evidence type="ECO:0000256" key="10">
    <source>
        <dbReference type="ARBA" id="ARBA00022679"/>
    </source>
</evidence>
<evidence type="ECO:0000256" key="14">
    <source>
        <dbReference type="ARBA" id="ARBA00022842"/>
    </source>
</evidence>
<organism evidence="20 21">
    <name type="scientific">Shewanella japonica</name>
    <dbReference type="NCBI Taxonomy" id="93973"/>
    <lineage>
        <taxon>Bacteria</taxon>
        <taxon>Pseudomonadati</taxon>
        <taxon>Pseudomonadota</taxon>
        <taxon>Gammaproteobacteria</taxon>
        <taxon>Alteromonadales</taxon>
        <taxon>Shewanellaceae</taxon>
        <taxon>Shewanella</taxon>
    </lineage>
</organism>
<dbReference type="InterPro" id="IPR015813">
    <property type="entry name" value="Pyrv/PenolPyrv_kinase-like_dom"/>
</dbReference>
<evidence type="ECO:0000256" key="5">
    <source>
        <dbReference type="ARBA" id="ARBA00012232"/>
    </source>
</evidence>
<evidence type="ECO:0000256" key="11">
    <source>
        <dbReference type="ARBA" id="ARBA00022683"/>
    </source>
</evidence>
<evidence type="ECO:0000256" key="4">
    <source>
        <dbReference type="ARBA" id="ARBA00007837"/>
    </source>
</evidence>
<keyword evidence="8 16" id="KW-0963">Cytoplasm</keyword>
<evidence type="ECO:0000256" key="8">
    <source>
        <dbReference type="ARBA" id="ARBA00022490"/>
    </source>
</evidence>
<dbReference type="EC" id="2.7.3.9" evidence="5 16"/>
<evidence type="ECO:0000256" key="3">
    <source>
        <dbReference type="ARBA" id="ARBA00004496"/>
    </source>
</evidence>
<keyword evidence="9 16" id="KW-0762">Sugar transport</keyword>
<dbReference type="PANTHER" id="PTHR46244">
    <property type="entry name" value="PHOSPHOENOLPYRUVATE-PROTEIN PHOSPHOTRANSFERASE"/>
    <property type="match status" value="1"/>
</dbReference>
<gene>
    <name evidence="20" type="ORF">SJ2017_2234</name>
</gene>
<dbReference type="InterPro" id="IPR040442">
    <property type="entry name" value="Pyrv_kinase-like_dom_sf"/>
</dbReference>
<feature type="domain" description="Phosphotransferase system enzyme I N-terminal" evidence="19">
    <location>
        <begin position="4"/>
        <end position="125"/>
    </location>
</feature>
<evidence type="ECO:0000256" key="13">
    <source>
        <dbReference type="ARBA" id="ARBA00022777"/>
    </source>
</evidence>
<dbReference type="RefSeq" id="WP_080915838.1">
    <property type="nucleotide sequence ID" value="NZ_CP020472.1"/>
</dbReference>
<protein>
    <recommendedName>
        <fullName evidence="6 16">Phosphoenolpyruvate-protein phosphotransferase</fullName>
        <ecNumber evidence="5 16">2.7.3.9</ecNumber>
    </recommendedName>
    <alternativeName>
        <fullName evidence="15 16">Phosphotransferase system, enzyme I</fullName>
    </alternativeName>
</protein>
<comment type="cofactor">
    <cofactor evidence="2 16">
        <name>Mg(2+)</name>
        <dbReference type="ChEBI" id="CHEBI:18420"/>
    </cofactor>
</comment>
<dbReference type="EMBL" id="CP020472">
    <property type="protein sequence ID" value="ARD22525.1"/>
    <property type="molecule type" value="Genomic_DNA"/>
</dbReference>
<dbReference type="PIRSF" id="PIRSF000732">
    <property type="entry name" value="PTS_enzyme_I"/>
    <property type="match status" value="1"/>
</dbReference>
<keyword evidence="7 16" id="KW-0813">Transport</keyword>
<dbReference type="PRINTS" id="PR01736">
    <property type="entry name" value="PHPHTRNFRASE"/>
</dbReference>
<evidence type="ECO:0000256" key="15">
    <source>
        <dbReference type="ARBA" id="ARBA00033235"/>
    </source>
</evidence>
<evidence type="ECO:0000259" key="18">
    <source>
        <dbReference type="Pfam" id="PF02896"/>
    </source>
</evidence>
<keyword evidence="14 16" id="KW-0460">Magnesium</keyword>
<dbReference type="Pfam" id="PF00391">
    <property type="entry name" value="PEP-utilizers"/>
    <property type="match status" value="1"/>
</dbReference>
<dbReference type="Pfam" id="PF05524">
    <property type="entry name" value="PEP-utilisers_N"/>
    <property type="match status" value="1"/>
</dbReference>
<feature type="domain" description="PEP-utilising enzyme C-terminal" evidence="18">
    <location>
        <begin position="255"/>
        <end position="536"/>
    </location>
</feature>
<dbReference type="InterPro" id="IPR000121">
    <property type="entry name" value="PEP_util_C"/>
</dbReference>
<dbReference type="InterPro" id="IPR050499">
    <property type="entry name" value="PEP-utilizing_PTS_enzyme"/>
</dbReference>
<evidence type="ECO:0000256" key="7">
    <source>
        <dbReference type="ARBA" id="ARBA00022448"/>
    </source>
</evidence>
<comment type="function">
    <text evidence="16">General (non sugar-specific) component of the phosphoenolpyruvate-dependent sugar phosphotransferase system (sugar PTS). This major carbohydrate active-transport system catalyzes the phosphorylation of incoming sugar substrates concomitantly with their translocation across the cell membrane. Enzyme I transfers the phosphoryl group from phosphoenolpyruvate (PEP) to the phosphoryl carrier protein (HPr).</text>
</comment>
<comment type="similarity">
    <text evidence="4 16">Belongs to the PEP-utilizing enzyme family.</text>
</comment>
<comment type="catalytic activity">
    <reaction evidence="1 16">
        <text>L-histidyl-[protein] + phosphoenolpyruvate = N(pros)-phospho-L-histidyl-[protein] + pyruvate</text>
        <dbReference type="Rhea" id="RHEA:23880"/>
        <dbReference type="Rhea" id="RHEA-COMP:9745"/>
        <dbReference type="Rhea" id="RHEA-COMP:9746"/>
        <dbReference type="ChEBI" id="CHEBI:15361"/>
        <dbReference type="ChEBI" id="CHEBI:29979"/>
        <dbReference type="ChEBI" id="CHEBI:58702"/>
        <dbReference type="ChEBI" id="CHEBI:64837"/>
        <dbReference type="EC" id="2.7.3.9"/>
    </reaction>
</comment>
<accession>A0ABN4YJL8</accession>
<evidence type="ECO:0000256" key="9">
    <source>
        <dbReference type="ARBA" id="ARBA00022597"/>
    </source>
</evidence>
<feature type="domain" description="PEP-utilising enzyme mobile" evidence="17">
    <location>
        <begin position="152"/>
        <end position="224"/>
    </location>
</feature>
<dbReference type="SUPFAM" id="SSF52009">
    <property type="entry name" value="Phosphohistidine domain"/>
    <property type="match status" value="1"/>
</dbReference>
<dbReference type="NCBIfam" id="TIGR01417">
    <property type="entry name" value="PTS_I_fam"/>
    <property type="match status" value="1"/>
</dbReference>
<evidence type="ECO:0000313" key="21">
    <source>
        <dbReference type="Proteomes" id="UP000191820"/>
    </source>
</evidence>
<dbReference type="InterPro" id="IPR036618">
    <property type="entry name" value="PtsI_HPr-bd_sf"/>
</dbReference>
<sequence>MALTGIVVSPGIAFGQAVHINLHHQHVDYRLLPVASIKSECDKAIKAIDFLAKHLKHCQVNLDTESDHFHLIDADIMLLEDEDLADELTQYITRFRFSAVASIERIFAQHAEELAKLEDPYLANRSNDVICLGKRLMSAVNGTLQWDVSKLTDNSILLAEDITPAEFATIPLNKIKGIVLKTGGLTSHTAILAKAAGIPALLSCQFDDYDIQDGAPLILDAFSGELHVNPVAETQLQLEQKATAEKERREALLHYVDKPSVTRDGHPVCLLANVSSMSDFTQIERSGAAGVGLFRTEFLLMQVDSVPDEKQQFKQYCDALHSLNGKVLTIRTFDIGADKEIPCLTQQYEDNPALGVRGIRYSLQHQHLFTTQIKAVLRAANHGRIRLLFPMVNQIEELEFALELIDWCKQQLIEEEKGFGDLNIGIMVETPAAVLNLPHLLPRLDFVSIGSNDLTQYTLAADRGNPVLVNDYPPVSPAMIKFIKMAVDTCKIHQTKVCLCGELASDTKLISLLVGLGIDELSVNTASLLDVKATICNGQYQQFYQQAQQALGFSHIEQLNQLFS</sequence>
<name>A0ABN4YJL8_9GAMM</name>
<keyword evidence="13 16" id="KW-0418">Kinase</keyword>
<dbReference type="Pfam" id="PF02896">
    <property type="entry name" value="PEP-utilizers_C"/>
    <property type="match status" value="1"/>
</dbReference>
<dbReference type="PANTHER" id="PTHR46244:SF6">
    <property type="entry name" value="PHOSPHOENOLPYRUVATE-PROTEIN PHOSPHOTRANSFERASE"/>
    <property type="match status" value="1"/>
</dbReference>
<dbReference type="InterPro" id="IPR024692">
    <property type="entry name" value="PTS_EI"/>
</dbReference>
<evidence type="ECO:0000256" key="12">
    <source>
        <dbReference type="ARBA" id="ARBA00022723"/>
    </source>
</evidence>
<dbReference type="InterPro" id="IPR006318">
    <property type="entry name" value="PTS_EI-like"/>
</dbReference>
<keyword evidence="10 16" id="KW-0808">Transferase</keyword>
<dbReference type="Gene3D" id="1.10.274.10">
    <property type="entry name" value="PtsI, HPr-binding domain"/>
    <property type="match status" value="1"/>
</dbReference>
<dbReference type="SUPFAM" id="SSF51621">
    <property type="entry name" value="Phosphoenolpyruvate/pyruvate domain"/>
    <property type="match status" value="1"/>
</dbReference>
<dbReference type="PROSITE" id="PS00742">
    <property type="entry name" value="PEP_ENZYMES_2"/>
    <property type="match status" value="1"/>
</dbReference>
<dbReference type="SUPFAM" id="SSF47831">
    <property type="entry name" value="Enzyme I of the PEP:sugar phosphotransferase system HPr-binding (sub)domain"/>
    <property type="match status" value="1"/>
</dbReference>
<comment type="subcellular location">
    <subcellularLocation>
        <location evidence="3 16">Cytoplasm</location>
    </subcellularLocation>
</comment>
<evidence type="ECO:0000256" key="2">
    <source>
        <dbReference type="ARBA" id="ARBA00001946"/>
    </source>
</evidence>
<evidence type="ECO:0000256" key="6">
    <source>
        <dbReference type="ARBA" id="ARBA00016544"/>
    </source>
</evidence>
<keyword evidence="12 16" id="KW-0479">Metal-binding</keyword>
<dbReference type="Proteomes" id="UP000191820">
    <property type="component" value="Chromosome"/>
</dbReference>
<evidence type="ECO:0000256" key="1">
    <source>
        <dbReference type="ARBA" id="ARBA00000683"/>
    </source>
</evidence>
<reference evidence="20 21" key="1">
    <citation type="submission" date="2017-03" db="EMBL/GenBank/DDBJ databases">
        <title>Genome sequencing of Shewanella japonica KCTC 22435.</title>
        <authorList>
            <person name="Kim K.M."/>
        </authorList>
    </citation>
    <scope>NUCLEOTIDE SEQUENCE [LARGE SCALE GENOMIC DNA]</scope>
    <source>
        <strain evidence="20 21">KCTC 22435</strain>
    </source>
</reference>
<dbReference type="Gene3D" id="3.20.20.60">
    <property type="entry name" value="Phosphoenolpyruvate-binding domains"/>
    <property type="match status" value="1"/>
</dbReference>
<dbReference type="InterPro" id="IPR023151">
    <property type="entry name" value="PEP_util_CS"/>
</dbReference>